<dbReference type="EMBL" id="JASAOG010000037">
    <property type="protein sequence ID" value="KAK0060262.1"/>
    <property type="molecule type" value="Genomic_DNA"/>
</dbReference>
<accession>A0AAD8BUE2</accession>
<reference evidence="2" key="2">
    <citation type="submission" date="2023-04" db="EMBL/GenBank/DDBJ databases">
        <authorList>
            <person name="Bu L."/>
            <person name="Lu L."/>
            <person name="Laidemitt M.R."/>
            <person name="Zhang S.M."/>
            <person name="Mutuku M."/>
            <person name="Mkoji G."/>
            <person name="Steinauer M."/>
            <person name="Loker E.S."/>
        </authorList>
    </citation>
    <scope>NUCLEOTIDE SEQUENCE</scope>
    <source>
        <strain evidence="2">KasaAsao</strain>
        <tissue evidence="2">Whole Snail</tissue>
    </source>
</reference>
<feature type="region of interest" description="Disordered" evidence="1">
    <location>
        <begin position="1"/>
        <end position="42"/>
    </location>
</feature>
<organism evidence="2 3">
    <name type="scientific">Biomphalaria pfeifferi</name>
    <name type="common">Bloodfluke planorb</name>
    <name type="synonym">Freshwater snail</name>
    <dbReference type="NCBI Taxonomy" id="112525"/>
    <lineage>
        <taxon>Eukaryota</taxon>
        <taxon>Metazoa</taxon>
        <taxon>Spiralia</taxon>
        <taxon>Lophotrochozoa</taxon>
        <taxon>Mollusca</taxon>
        <taxon>Gastropoda</taxon>
        <taxon>Heterobranchia</taxon>
        <taxon>Euthyneura</taxon>
        <taxon>Panpulmonata</taxon>
        <taxon>Hygrophila</taxon>
        <taxon>Lymnaeoidea</taxon>
        <taxon>Planorbidae</taxon>
        <taxon>Biomphalaria</taxon>
    </lineage>
</organism>
<feature type="compositionally biased region" description="Polar residues" evidence="1">
    <location>
        <begin position="27"/>
        <end position="36"/>
    </location>
</feature>
<comment type="caution">
    <text evidence="2">The sequence shown here is derived from an EMBL/GenBank/DDBJ whole genome shotgun (WGS) entry which is preliminary data.</text>
</comment>
<dbReference type="Proteomes" id="UP001233172">
    <property type="component" value="Unassembled WGS sequence"/>
</dbReference>
<keyword evidence="3" id="KW-1185">Reference proteome</keyword>
<protein>
    <submittedName>
        <fullName evidence="2">Uncharacterized protein</fullName>
    </submittedName>
</protein>
<name>A0AAD8BUE2_BIOPF</name>
<evidence type="ECO:0000313" key="2">
    <source>
        <dbReference type="EMBL" id="KAK0060262.1"/>
    </source>
</evidence>
<dbReference type="AlphaFoldDB" id="A0AAD8BUE2"/>
<evidence type="ECO:0000313" key="3">
    <source>
        <dbReference type="Proteomes" id="UP001233172"/>
    </source>
</evidence>
<proteinExistence type="predicted"/>
<gene>
    <name evidence="2" type="ORF">Bpfe_010449</name>
</gene>
<evidence type="ECO:0000256" key="1">
    <source>
        <dbReference type="SAM" id="MobiDB-lite"/>
    </source>
</evidence>
<sequence length="118" mass="12888">MHGHARRFHPPFSRHDPMTKVRATGGDVSSSSSGQLLPTLATPGHVLPTSRRVCGHFVVSHPEFTTRKLANRNALKREFGKGLGEGCLGETADTTHRQIKMHALTFAMSQNTGYIPIS</sequence>
<reference evidence="2" key="1">
    <citation type="journal article" date="2023" name="PLoS Negl. Trop. Dis.">
        <title>A genome sequence for Biomphalaria pfeifferi, the major vector snail for the human-infecting parasite Schistosoma mansoni.</title>
        <authorList>
            <person name="Bu L."/>
            <person name="Lu L."/>
            <person name="Laidemitt M.R."/>
            <person name="Zhang S.M."/>
            <person name="Mutuku M."/>
            <person name="Mkoji G."/>
            <person name="Steinauer M."/>
            <person name="Loker E.S."/>
        </authorList>
    </citation>
    <scope>NUCLEOTIDE SEQUENCE</scope>
    <source>
        <strain evidence="2">KasaAsao</strain>
    </source>
</reference>